<keyword evidence="7" id="KW-0457">Lysine biosynthesis</keyword>
<dbReference type="PANTHER" id="PTHR20836:SF0">
    <property type="entry name" value="4-HYDROXY-TETRAHYDRODIPICOLINATE REDUCTASE 1, CHLOROPLASTIC-RELATED"/>
    <property type="match status" value="1"/>
</dbReference>
<dbReference type="GO" id="GO:0005829">
    <property type="term" value="C:cytosol"/>
    <property type="evidence" value="ECO:0007669"/>
    <property type="project" value="TreeGrafter"/>
</dbReference>
<evidence type="ECO:0000256" key="2">
    <source>
        <dbReference type="ARBA" id="ARBA00022605"/>
    </source>
</evidence>
<dbReference type="Gene3D" id="3.40.50.720">
    <property type="entry name" value="NAD(P)-binding Rossmann-like Domain"/>
    <property type="match status" value="1"/>
</dbReference>
<sequence>MLGSSQMHERTIQMKVGIIGFGKTGRAVASVLLESKKTNLQWVIRQSKQLEQQSVADFLGIESDEPSHIFSKDEYSIAALLDRYPVDIIVDFSSENGLDYYAEEAAKRGITIISAVSQYPEQRIQQLKQLATQTCVLHSPNITLGINFVILAAKILKNIAPETDIDVIEEHFKAKPEVSGTAKVITRELDLPEDSIKSVRAGGIVGVHEILFGFPFQTVRLKHESITREAFGNGILFAIENLKDKPKGFYNMEALLLPFFKLDDQPELQVLT</sequence>
<evidence type="ECO:0000256" key="8">
    <source>
        <dbReference type="ARBA" id="ARBA00037922"/>
    </source>
</evidence>
<dbReference type="Pfam" id="PF01113">
    <property type="entry name" value="DapB_N"/>
    <property type="match status" value="1"/>
</dbReference>
<dbReference type="InterPro" id="IPR036291">
    <property type="entry name" value="NAD(P)-bd_dom_sf"/>
</dbReference>
<feature type="domain" description="Dihydrodipicolinate reductase N-terminal" evidence="12">
    <location>
        <begin position="14"/>
        <end position="141"/>
    </location>
</feature>
<dbReference type="EC" id="1.17.1.8" evidence="9"/>
<keyword evidence="2" id="KW-0028">Amino-acid biosynthesis</keyword>
<evidence type="ECO:0000256" key="3">
    <source>
        <dbReference type="ARBA" id="ARBA00022857"/>
    </source>
</evidence>
<evidence type="ECO:0000256" key="6">
    <source>
        <dbReference type="ARBA" id="ARBA00023027"/>
    </source>
</evidence>
<dbReference type="SUPFAM" id="SSF51735">
    <property type="entry name" value="NAD(P)-binding Rossmann-fold domains"/>
    <property type="match status" value="1"/>
</dbReference>
<dbReference type="SUPFAM" id="SSF55347">
    <property type="entry name" value="Glyceraldehyde-3-phosphate dehydrogenase-like, C-terminal domain"/>
    <property type="match status" value="1"/>
</dbReference>
<comment type="similarity">
    <text evidence="1">Belongs to the DapB family.</text>
</comment>
<keyword evidence="3" id="KW-0521">NADP</keyword>
<dbReference type="InterPro" id="IPR000846">
    <property type="entry name" value="DapB_N"/>
</dbReference>
<evidence type="ECO:0000313" key="15">
    <source>
        <dbReference type="Proteomes" id="UP000003085"/>
    </source>
</evidence>
<comment type="catalytic activity">
    <reaction evidence="11">
        <text>(S)-2,3,4,5-tetrahydrodipicolinate + NAD(+) + H2O = (2S,4S)-4-hydroxy-2,3,4,5-tetrahydrodipicolinate + NADH + H(+)</text>
        <dbReference type="Rhea" id="RHEA:35323"/>
        <dbReference type="ChEBI" id="CHEBI:15377"/>
        <dbReference type="ChEBI" id="CHEBI:15378"/>
        <dbReference type="ChEBI" id="CHEBI:16845"/>
        <dbReference type="ChEBI" id="CHEBI:57540"/>
        <dbReference type="ChEBI" id="CHEBI:57945"/>
        <dbReference type="ChEBI" id="CHEBI:67139"/>
        <dbReference type="EC" id="1.17.1.8"/>
    </reaction>
</comment>
<evidence type="ECO:0000313" key="14">
    <source>
        <dbReference type="EMBL" id="EFF84049.1"/>
    </source>
</evidence>
<name>D4XL90_ACIHA</name>
<protein>
    <recommendedName>
        <fullName evidence="9">4-hydroxy-tetrahydrodipicolinate reductase</fullName>
        <ecNumber evidence="9">1.17.1.8</ecNumber>
    </recommendedName>
</protein>
<keyword evidence="4" id="KW-0220">Diaminopimelate biosynthesis</keyword>
<dbReference type="Proteomes" id="UP000003085">
    <property type="component" value="Unassembled WGS sequence"/>
</dbReference>
<keyword evidence="6" id="KW-0520">NAD</keyword>
<dbReference type="Pfam" id="PF05173">
    <property type="entry name" value="DapB_C"/>
    <property type="match status" value="1"/>
</dbReference>
<dbReference type="GO" id="GO:0008839">
    <property type="term" value="F:4-hydroxy-tetrahydrodipicolinate reductase"/>
    <property type="evidence" value="ECO:0007669"/>
    <property type="project" value="UniProtKB-EC"/>
</dbReference>
<dbReference type="InterPro" id="IPR022663">
    <property type="entry name" value="DapB_C"/>
</dbReference>
<dbReference type="GO" id="GO:0019877">
    <property type="term" value="P:diaminopimelate biosynthetic process"/>
    <property type="evidence" value="ECO:0007669"/>
    <property type="project" value="UniProtKB-KW"/>
</dbReference>
<comment type="caution">
    <text evidence="14">The sequence shown here is derived from an EMBL/GenBank/DDBJ whole genome shotgun (WGS) entry which is preliminary data.</text>
</comment>
<dbReference type="PANTHER" id="PTHR20836">
    <property type="entry name" value="DIHYDRODIPICOLINATE REDUCTASE"/>
    <property type="match status" value="1"/>
</dbReference>
<evidence type="ECO:0000256" key="9">
    <source>
        <dbReference type="ARBA" id="ARBA00038983"/>
    </source>
</evidence>
<accession>D4XL90</accession>
<evidence type="ECO:0000259" key="12">
    <source>
        <dbReference type="Pfam" id="PF01113"/>
    </source>
</evidence>
<reference evidence="15" key="1">
    <citation type="submission" date="2010-03" db="EMBL/GenBank/DDBJ databases">
        <title>Complete sequence of Mobiluncus curtisii ATCC 43063.</title>
        <authorList>
            <person name="Muzny D."/>
            <person name="Qin X."/>
            <person name="Deng J."/>
            <person name="Jiang H."/>
            <person name="Liu Y."/>
            <person name="Qu J."/>
            <person name="Song X.-Z."/>
            <person name="Zhang L."/>
            <person name="Thornton R."/>
            <person name="Coyle M."/>
            <person name="Francisco L."/>
            <person name="Jackson L."/>
            <person name="Javaid M."/>
            <person name="Korchina V."/>
            <person name="Kovar C."/>
            <person name="Mata R."/>
            <person name="Mathew T."/>
            <person name="Ngo R."/>
            <person name="Nguyen L."/>
            <person name="Nguyen N."/>
            <person name="Okwuonu G."/>
            <person name="Ongeri F."/>
            <person name="Pham C."/>
            <person name="Simmons D."/>
            <person name="Wilczek-Boney K."/>
            <person name="Hale W."/>
            <person name="Jakkamsetti A."/>
            <person name="Pham P."/>
            <person name="Ruth R."/>
            <person name="San Lucas F."/>
            <person name="Warren J."/>
            <person name="Zhang J."/>
            <person name="Zhao Z."/>
            <person name="Zhou C."/>
            <person name="Zhu D."/>
            <person name="Lee S."/>
            <person name="Bess C."/>
            <person name="Blankenburg K."/>
            <person name="Forbes L."/>
            <person name="Fu Q."/>
            <person name="Gubbala S."/>
            <person name="Hirani K."/>
            <person name="Jayaseelan J.C."/>
            <person name="Lara F."/>
            <person name="Munidasa M."/>
            <person name="Palculict T."/>
            <person name="Patil S."/>
            <person name="Pu L.-L."/>
            <person name="Saada N."/>
            <person name="Tang L."/>
            <person name="Weissenberger G."/>
            <person name="Zhu Y."/>
            <person name="Hemphill L."/>
            <person name="Shang Y."/>
            <person name="Youmans B."/>
            <person name="Ayvaz T."/>
            <person name="Ross M."/>
            <person name="Santibanez J."/>
            <person name="Aqrawi P."/>
            <person name="Gross S."/>
            <person name="Joshi V."/>
            <person name="Fowler G."/>
            <person name="Nazareth L."/>
            <person name="Reid J."/>
            <person name="Worley K."/>
            <person name="Petrosino J."/>
            <person name="Highlander S."/>
            <person name="Gibbs R."/>
            <person name="Gibbs R."/>
        </authorList>
    </citation>
    <scope>NUCLEOTIDE SEQUENCE [LARGE SCALE GENOMIC DNA]</scope>
    <source>
        <strain evidence="15">ATCC 19194</strain>
    </source>
</reference>
<dbReference type="InterPro" id="IPR023940">
    <property type="entry name" value="DHDPR_bac"/>
</dbReference>
<dbReference type="HOGENOM" id="CLU_047479_2_0_6"/>
<evidence type="ECO:0000259" key="13">
    <source>
        <dbReference type="Pfam" id="PF05173"/>
    </source>
</evidence>
<dbReference type="Gene3D" id="3.30.360.10">
    <property type="entry name" value="Dihydrodipicolinate Reductase, domain 2"/>
    <property type="match status" value="1"/>
</dbReference>
<dbReference type="GO" id="GO:0009089">
    <property type="term" value="P:lysine biosynthetic process via diaminopimelate"/>
    <property type="evidence" value="ECO:0007669"/>
    <property type="project" value="InterPro"/>
</dbReference>
<dbReference type="EMBL" id="ADMT01000078">
    <property type="protein sequence ID" value="EFF84049.1"/>
    <property type="molecule type" value="Genomic_DNA"/>
</dbReference>
<evidence type="ECO:0000256" key="7">
    <source>
        <dbReference type="ARBA" id="ARBA00023154"/>
    </source>
</evidence>
<proteinExistence type="inferred from homology"/>
<feature type="domain" description="Dihydrodipicolinate reductase C-terminal" evidence="13">
    <location>
        <begin position="145"/>
        <end position="256"/>
    </location>
</feature>
<evidence type="ECO:0000256" key="11">
    <source>
        <dbReference type="ARBA" id="ARBA00049396"/>
    </source>
</evidence>
<keyword evidence="5 14" id="KW-0560">Oxidoreductase</keyword>
<evidence type="ECO:0000256" key="1">
    <source>
        <dbReference type="ARBA" id="ARBA00006642"/>
    </source>
</evidence>
<comment type="pathway">
    <text evidence="8">Amino-acid biosynthesis; L-lysine biosynthesis via DAP pathway; (S)-tetrahydrodipicolinate from L-aspartate: step 4/4.</text>
</comment>
<evidence type="ECO:0000256" key="5">
    <source>
        <dbReference type="ARBA" id="ARBA00023002"/>
    </source>
</evidence>
<dbReference type="AlphaFoldDB" id="D4XL90"/>
<evidence type="ECO:0000256" key="10">
    <source>
        <dbReference type="ARBA" id="ARBA00049080"/>
    </source>
</evidence>
<organism evidence="14 15">
    <name type="scientific">Acinetobacter haemolyticus ATCC 19194</name>
    <dbReference type="NCBI Taxonomy" id="707232"/>
    <lineage>
        <taxon>Bacteria</taxon>
        <taxon>Pseudomonadati</taxon>
        <taxon>Pseudomonadota</taxon>
        <taxon>Gammaproteobacteria</taxon>
        <taxon>Moraxellales</taxon>
        <taxon>Moraxellaceae</taxon>
        <taxon>Acinetobacter</taxon>
    </lineage>
</organism>
<gene>
    <name evidence="14" type="ORF">HMP0015_0477</name>
</gene>
<evidence type="ECO:0000256" key="4">
    <source>
        <dbReference type="ARBA" id="ARBA00022915"/>
    </source>
</evidence>
<dbReference type="PIRSF" id="PIRSF000161">
    <property type="entry name" value="DHPR"/>
    <property type="match status" value="1"/>
</dbReference>
<comment type="catalytic activity">
    <reaction evidence="10">
        <text>(S)-2,3,4,5-tetrahydrodipicolinate + NADP(+) + H2O = (2S,4S)-4-hydroxy-2,3,4,5-tetrahydrodipicolinate + NADPH + H(+)</text>
        <dbReference type="Rhea" id="RHEA:35331"/>
        <dbReference type="ChEBI" id="CHEBI:15377"/>
        <dbReference type="ChEBI" id="CHEBI:15378"/>
        <dbReference type="ChEBI" id="CHEBI:16845"/>
        <dbReference type="ChEBI" id="CHEBI:57783"/>
        <dbReference type="ChEBI" id="CHEBI:58349"/>
        <dbReference type="ChEBI" id="CHEBI:67139"/>
        <dbReference type="EC" id="1.17.1.8"/>
    </reaction>
</comment>